<feature type="signal peptide" evidence="1">
    <location>
        <begin position="1"/>
        <end position="20"/>
    </location>
</feature>
<reference evidence="2" key="1">
    <citation type="submission" date="2018-02" db="EMBL/GenBank/DDBJ databases">
        <title>Rhizophora mucronata_Transcriptome.</title>
        <authorList>
            <person name="Meera S.P."/>
            <person name="Sreeshan A."/>
            <person name="Augustine A."/>
        </authorList>
    </citation>
    <scope>NUCLEOTIDE SEQUENCE</scope>
    <source>
        <tissue evidence="2">Leaf</tissue>
    </source>
</reference>
<feature type="chain" id="PRO_5015147564" evidence="1">
    <location>
        <begin position="21"/>
        <end position="35"/>
    </location>
</feature>
<keyword evidence="1" id="KW-0732">Signal</keyword>
<name>A0A2P2QQU0_RHIMU</name>
<dbReference type="EMBL" id="GGEC01088922">
    <property type="protein sequence ID" value="MBX69406.1"/>
    <property type="molecule type" value="Transcribed_RNA"/>
</dbReference>
<evidence type="ECO:0000313" key="2">
    <source>
        <dbReference type="EMBL" id="MBX69406.1"/>
    </source>
</evidence>
<dbReference type="AlphaFoldDB" id="A0A2P2QQU0"/>
<proteinExistence type="predicted"/>
<sequence>MLSNLFLLDLLIFKLEATRSIPNRLLHDTEFKSRT</sequence>
<protein>
    <submittedName>
        <fullName evidence="2">Uncharacterized protein</fullName>
    </submittedName>
</protein>
<organism evidence="2">
    <name type="scientific">Rhizophora mucronata</name>
    <name type="common">Asiatic mangrove</name>
    <dbReference type="NCBI Taxonomy" id="61149"/>
    <lineage>
        <taxon>Eukaryota</taxon>
        <taxon>Viridiplantae</taxon>
        <taxon>Streptophyta</taxon>
        <taxon>Embryophyta</taxon>
        <taxon>Tracheophyta</taxon>
        <taxon>Spermatophyta</taxon>
        <taxon>Magnoliopsida</taxon>
        <taxon>eudicotyledons</taxon>
        <taxon>Gunneridae</taxon>
        <taxon>Pentapetalae</taxon>
        <taxon>rosids</taxon>
        <taxon>fabids</taxon>
        <taxon>Malpighiales</taxon>
        <taxon>Rhizophoraceae</taxon>
        <taxon>Rhizophora</taxon>
    </lineage>
</organism>
<evidence type="ECO:0000256" key="1">
    <source>
        <dbReference type="SAM" id="SignalP"/>
    </source>
</evidence>
<accession>A0A2P2QQU0</accession>